<reference evidence="1" key="1">
    <citation type="journal article" date="2015" name="Nature">
        <title>Complex archaea that bridge the gap between prokaryotes and eukaryotes.</title>
        <authorList>
            <person name="Spang A."/>
            <person name="Saw J.H."/>
            <person name="Jorgensen S.L."/>
            <person name="Zaremba-Niedzwiedzka K."/>
            <person name="Martijn J."/>
            <person name="Lind A.E."/>
            <person name="van Eijk R."/>
            <person name="Schleper C."/>
            <person name="Guy L."/>
            <person name="Ettema T.J."/>
        </authorList>
    </citation>
    <scope>NUCLEOTIDE SEQUENCE</scope>
</reference>
<gene>
    <name evidence="1" type="ORF">LCGC14_3157480</name>
</gene>
<organism evidence="1">
    <name type="scientific">marine sediment metagenome</name>
    <dbReference type="NCBI Taxonomy" id="412755"/>
    <lineage>
        <taxon>unclassified sequences</taxon>
        <taxon>metagenomes</taxon>
        <taxon>ecological metagenomes</taxon>
    </lineage>
</organism>
<proteinExistence type="predicted"/>
<accession>A0A0F8WG92</accession>
<name>A0A0F8WG92_9ZZZZ</name>
<evidence type="ECO:0000313" key="1">
    <source>
        <dbReference type="EMBL" id="KKK47210.1"/>
    </source>
</evidence>
<comment type="caution">
    <text evidence="1">The sequence shown here is derived from an EMBL/GenBank/DDBJ whole genome shotgun (WGS) entry which is preliminary data.</text>
</comment>
<dbReference type="EMBL" id="LAZR01069692">
    <property type="protein sequence ID" value="KKK47210.1"/>
    <property type="molecule type" value="Genomic_DNA"/>
</dbReference>
<feature type="non-terminal residue" evidence="1">
    <location>
        <position position="1"/>
    </location>
</feature>
<dbReference type="AlphaFoldDB" id="A0A0F8WG92"/>
<sequence length="87" mass="8787">QVIEGAIPRNAVETTILAGGAAGNHTVTGIKTRDTLVSVLEVDFTDASETGADLTSEFTISAADTINNAAGTDTTGGFLIVTYLSVG</sequence>
<protein>
    <submittedName>
        <fullName evidence="1">Uncharacterized protein</fullName>
    </submittedName>
</protein>